<protein>
    <recommendedName>
        <fullName evidence="4">DUF1460 domain-containing protein</fullName>
    </recommendedName>
</protein>
<name>A0A1I2F6G0_9BACT</name>
<dbReference type="EMBL" id="FONA01000026">
    <property type="protein sequence ID" value="SFF00196.1"/>
    <property type="molecule type" value="Genomic_DNA"/>
</dbReference>
<dbReference type="Proteomes" id="UP000181976">
    <property type="component" value="Unassembled WGS sequence"/>
</dbReference>
<accession>A0A1I2F6G0</accession>
<dbReference type="InParanoid" id="A0A1I2F6G0"/>
<evidence type="ECO:0000313" key="2">
    <source>
        <dbReference type="EMBL" id="SFF00196.1"/>
    </source>
</evidence>
<gene>
    <name evidence="2" type="ORF">SAMN05444380_12637</name>
</gene>
<dbReference type="Pfam" id="PF07313">
    <property type="entry name" value="AmiA-like"/>
    <property type="match status" value="1"/>
</dbReference>
<sequence length="311" mass="35678">MKSKSFRKDFPNILFISIFVFFVCFLNSQIIRGKGTTKGNKEATGVKFLVHITKEDSAVFKELMEWSHLRQLDHRPLENVIIDVAQYFLNQPYVAHTLESDAPEKLIVNLREFDCTTFVENVLALSFCIKDRTTELSSFLKILKTLRYRDGRISGYDSRLHYFTEWLSNNEAKGLVKIVSNDFGDREFDAYVDFMSSHAEYYPKLRENSTLIHSIENDEKRVSTLKLRYISEANIEAISDSIQNGDIIAFCTSIKGLDVVHVGLAYHTSGQLHFIHASTVGNKVKISENSLAEYVRNRKNVYGILVARPVQ</sequence>
<dbReference type="STRING" id="385682.SAMN05444380_12637"/>
<evidence type="ECO:0000256" key="1">
    <source>
        <dbReference type="SAM" id="Phobius"/>
    </source>
</evidence>
<reference evidence="2 3" key="1">
    <citation type="submission" date="2016-10" db="EMBL/GenBank/DDBJ databases">
        <authorList>
            <person name="de Groot N.N."/>
        </authorList>
    </citation>
    <scope>NUCLEOTIDE SEQUENCE [LARGE SCALE GENOMIC DNA]</scope>
    <source>
        <strain evidence="2 3">DSM 19012</strain>
    </source>
</reference>
<dbReference type="InterPro" id="IPR010846">
    <property type="entry name" value="AmiA-like"/>
</dbReference>
<evidence type="ECO:0008006" key="4">
    <source>
        <dbReference type="Google" id="ProtNLM"/>
    </source>
</evidence>
<dbReference type="Gene3D" id="2.30.260.10">
    <property type="entry name" value="putative xylanase like domain"/>
    <property type="match status" value="1"/>
</dbReference>
<keyword evidence="1" id="KW-0812">Transmembrane</keyword>
<evidence type="ECO:0000313" key="3">
    <source>
        <dbReference type="Proteomes" id="UP000181976"/>
    </source>
</evidence>
<keyword evidence="1" id="KW-0472">Membrane</keyword>
<keyword evidence="3" id="KW-1185">Reference proteome</keyword>
<dbReference type="OrthoDB" id="1409585at2"/>
<dbReference type="RefSeq" id="WP_010528013.1">
    <property type="nucleotide sequence ID" value="NZ_AFSL01000069.1"/>
</dbReference>
<dbReference type="SUPFAM" id="SSF54001">
    <property type="entry name" value="Cysteine proteinases"/>
    <property type="match status" value="1"/>
</dbReference>
<keyword evidence="1" id="KW-1133">Transmembrane helix</keyword>
<dbReference type="eggNOG" id="COG0657">
    <property type="taxonomic scope" value="Bacteria"/>
</dbReference>
<proteinExistence type="predicted"/>
<feature type="transmembrane region" description="Helical" evidence="1">
    <location>
        <begin position="12"/>
        <end position="31"/>
    </location>
</feature>
<dbReference type="Gene3D" id="1.10.3670.10">
    <property type="entry name" value="Putative xylanase like domain"/>
    <property type="match status" value="1"/>
</dbReference>
<organism evidence="2 3">
    <name type="scientific">Thermophagus xiamenensis</name>
    <dbReference type="NCBI Taxonomy" id="385682"/>
    <lineage>
        <taxon>Bacteria</taxon>
        <taxon>Pseudomonadati</taxon>
        <taxon>Bacteroidota</taxon>
        <taxon>Bacteroidia</taxon>
        <taxon>Marinilabiliales</taxon>
        <taxon>Marinilabiliaceae</taxon>
        <taxon>Thermophagus</taxon>
    </lineage>
</organism>
<dbReference type="InterPro" id="IPR038765">
    <property type="entry name" value="Papain-like_cys_pep_sf"/>
</dbReference>
<dbReference type="AlphaFoldDB" id="A0A1I2F6G0"/>